<feature type="coiled-coil region" evidence="1">
    <location>
        <begin position="53"/>
        <end position="100"/>
    </location>
</feature>
<name>A0A6C0E1J7_9ZZZZ</name>
<keyword evidence="1" id="KW-0175">Coiled coil</keyword>
<reference evidence="2" key="1">
    <citation type="journal article" date="2020" name="Nature">
        <title>Giant virus diversity and host interactions through global metagenomics.</title>
        <authorList>
            <person name="Schulz F."/>
            <person name="Roux S."/>
            <person name="Paez-Espino D."/>
            <person name="Jungbluth S."/>
            <person name="Walsh D.A."/>
            <person name="Denef V.J."/>
            <person name="McMahon K.D."/>
            <person name="Konstantinidis K.T."/>
            <person name="Eloe-Fadrosh E.A."/>
            <person name="Kyrpides N.C."/>
            <person name="Woyke T."/>
        </authorList>
    </citation>
    <scope>NUCLEOTIDE SEQUENCE</scope>
    <source>
        <strain evidence="2">GVMAG-M-3300023179-111</strain>
    </source>
</reference>
<evidence type="ECO:0000313" key="2">
    <source>
        <dbReference type="EMBL" id="QHT22480.1"/>
    </source>
</evidence>
<evidence type="ECO:0000256" key="1">
    <source>
        <dbReference type="SAM" id="Coils"/>
    </source>
</evidence>
<dbReference type="AlphaFoldDB" id="A0A6C0E1J7"/>
<accession>A0A6C0E1J7</accession>
<organism evidence="2">
    <name type="scientific">viral metagenome</name>
    <dbReference type="NCBI Taxonomy" id="1070528"/>
    <lineage>
        <taxon>unclassified sequences</taxon>
        <taxon>metagenomes</taxon>
        <taxon>organismal metagenomes</taxon>
    </lineage>
</organism>
<protein>
    <submittedName>
        <fullName evidence="2">Uncharacterized protein</fullName>
    </submittedName>
</protein>
<sequence>MFKSFLISLIFLFLYLISKKSNLTTILLLILIGITINDYLKEDENKFLFKKEEEREEEDREEEENKLFLFKKENEKEEEEREEENKLFLFKKENEKEEEEREEENKLFLFKKENEKENRFIKQISFQIINHFNIPKNKSNIIYNHLFKNFKNLNDIVICDYLFSLFYYCNDIEMLDRLNISTYIVWNSNNQQQIDAVYDKIMDIASSRYYDNKIKANAIDILMRSNNKKYIDNSKILLERLRQEERIQDTNNNVHQIRSRINNLKKQVKNSFEVFDDYDIELQNVLLEQIRNLQIYENNIIRNQNQKASVYNDTQNVHNHEINENVLNIASSIVNNNSKTLSDIFIIEDELKKYYPEYEKHQVEIERSLNRIKNDSSKFRDGITISIIFDKIIGIISNSKYKSEMIKRLGEELYEMNGLCSTGHMSRLINVIQGFDDIPNELQIKINPKDEIYANIQSYLSSEIQKSDNYEQLMDDMIDTNVENKKRFISFVSDKMKNKVKEFKKDYNNIIDSTTLKLNVEDSLINYLKNENDVKMIMNDLQF</sequence>
<dbReference type="EMBL" id="MN739710">
    <property type="protein sequence ID" value="QHT22480.1"/>
    <property type="molecule type" value="Genomic_DNA"/>
</dbReference>
<proteinExistence type="predicted"/>